<keyword evidence="6" id="KW-1185">Reference proteome</keyword>
<keyword evidence="1 2" id="KW-0238">DNA-binding</keyword>
<evidence type="ECO:0000256" key="4">
    <source>
        <dbReference type="SAM" id="MobiDB-lite"/>
    </source>
</evidence>
<dbReference type="NCBIfam" id="TIGR00621">
    <property type="entry name" value="ssb"/>
    <property type="match status" value="1"/>
</dbReference>
<comment type="caution">
    <text evidence="5">The sequence shown here is derived from an EMBL/GenBank/DDBJ whole genome shotgun (WGS) entry which is preliminary data.</text>
</comment>
<dbReference type="InterPro" id="IPR000424">
    <property type="entry name" value="Primosome_PriB/ssb"/>
</dbReference>
<dbReference type="GO" id="GO:0006260">
    <property type="term" value="P:DNA replication"/>
    <property type="evidence" value="ECO:0007669"/>
    <property type="project" value="InterPro"/>
</dbReference>
<name>A0A3E2B4E1_9FIRM</name>
<dbReference type="GeneID" id="97995162"/>
<evidence type="ECO:0000256" key="3">
    <source>
        <dbReference type="RuleBase" id="RU000524"/>
    </source>
</evidence>
<dbReference type="HAMAP" id="MF_00984">
    <property type="entry name" value="SSB"/>
    <property type="match status" value="1"/>
</dbReference>
<dbReference type="EMBL" id="QQRQ01000006">
    <property type="protein sequence ID" value="RFT06879.1"/>
    <property type="molecule type" value="Genomic_DNA"/>
</dbReference>
<dbReference type="AlphaFoldDB" id="A0A3E2B4E1"/>
<comment type="subunit">
    <text evidence="2">Homotetramer.</text>
</comment>
<comment type="caution">
    <text evidence="2">Lacks conserved residue(s) required for the propagation of feature annotation.</text>
</comment>
<dbReference type="Pfam" id="PF00436">
    <property type="entry name" value="SSB"/>
    <property type="match status" value="1"/>
</dbReference>
<accession>A0A3E2B4E1</accession>
<gene>
    <name evidence="5" type="primary">ssb</name>
    <name evidence="5" type="ORF">DV520_05355</name>
</gene>
<dbReference type="InterPro" id="IPR011344">
    <property type="entry name" value="ssDNA-bd"/>
</dbReference>
<sequence>MLNKIFLQGRLVADPELRHTQNGVAVASFRLAVDRDFKDRETGERKADFINVVAWRQTGEFVSRFLTKGRLAVVEGKLQTRDYTDRDGNRRYATEVVADNVYFGDSRRDGEGGYTPAPQAGRSSGYGAPAGNNSYPPSGGGYTAAPAVDQFADLTDDDGELPF</sequence>
<dbReference type="Gene3D" id="2.40.50.140">
    <property type="entry name" value="Nucleic acid-binding proteins"/>
    <property type="match status" value="1"/>
</dbReference>
<dbReference type="PANTHER" id="PTHR10302:SF27">
    <property type="entry name" value="SINGLE-STRANDED DNA-BINDING PROTEIN"/>
    <property type="match status" value="1"/>
</dbReference>
<evidence type="ECO:0000313" key="6">
    <source>
        <dbReference type="Proteomes" id="UP000260649"/>
    </source>
</evidence>
<dbReference type="CDD" id="cd04496">
    <property type="entry name" value="SSB_OBF"/>
    <property type="match status" value="1"/>
</dbReference>
<reference evidence="5 6" key="1">
    <citation type="submission" date="2018-07" db="EMBL/GenBank/DDBJ databases">
        <title>GABA Modulating Bacteria of the Human Gut Microbiota.</title>
        <authorList>
            <person name="Strandwitz P."/>
            <person name="Kim K.H."/>
            <person name="Terekhova D."/>
            <person name="Liu J.K."/>
            <person name="Sharma A."/>
            <person name="Levering J."/>
            <person name="Mcdonald D."/>
            <person name="Dietrich D."/>
            <person name="Ramadhar T.R."/>
            <person name="Lekbua A."/>
            <person name="Mroue N."/>
            <person name="Liston C."/>
            <person name="Stewart E.J."/>
            <person name="Dubin M.J."/>
            <person name="Zengler K."/>
            <person name="Knight R."/>
            <person name="Gilbert J.A."/>
            <person name="Clardy J."/>
            <person name="Lewis K."/>
        </authorList>
    </citation>
    <scope>NUCLEOTIDE SEQUENCE [LARGE SCALE GENOMIC DNA]</scope>
    <source>
        <strain evidence="5 6">KLE1738</strain>
    </source>
</reference>
<organism evidence="5 6">
    <name type="scientific">Evtepia gabavorous</name>
    <dbReference type="NCBI Taxonomy" id="2211183"/>
    <lineage>
        <taxon>Bacteria</taxon>
        <taxon>Bacillati</taxon>
        <taxon>Bacillota</taxon>
        <taxon>Clostridia</taxon>
        <taxon>Eubacteriales</taxon>
        <taxon>Evtepia</taxon>
    </lineage>
</organism>
<dbReference type="RefSeq" id="WP_117142038.1">
    <property type="nucleotide sequence ID" value="NZ_CAKXKJ010000006.1"/>
</dbReference>
<dbReference type="Proteomes" id="UP000260649">
    <property type="component" value="Unassembled WGS sequence"/>
</dbReference>
<dbReference type="InterPro" id="IPR012340">
    <property type="entry name" value="NA-bd_OB-fold"/>
</dbReference>
<dbReference type="PANTHER" id="PTHR10302">
    <property type="entry name" value="SINGLE-STRANDED DNA-BINDING PROTEIN"/>
    <property type="match status" value="1"/>
</dbReference>
<evidence type="ECO:0000313" key="5">
    <source>
        <dbReference type="EMBL" id="RFT06879.1"/>
    </source>
</evidence>
<feature type="region of interest" description="Disordered" evidence="4">
    <location>
        <begin position="104"/>
        <end position="163"/>
    </location>
</feature>
<evidence type="ECO:0000256" key="2">
    <source>
        <dbReference type="HAMAP-Rule" id="MF_00984"/>
    </source>
</evidence>
<dbReference type="SUPFAM" id="SSF50249">
    <property type="entry name" value="Nucleic acid-binding proteins"/>
    <property type="match status" value="1"/>
</dbReference>
<dbReference type="OrthoDB" id="9809878at2"/>
<dbReference type="GO" id="GO:0003697">
    <property type="term" value="F:single-stranded DNA binding"/>
    <property type="evidence" value="ECO:0007669"/>
    <property type="project" value="UniProtKB-UniRule"/>
</dbReference>
<protein>
    <recommendedName>
        <fullName evidence="2 3">Single-stranded DNA-binding protein</fullName>
        <shortName evidence="2">SSB</shortName>
    </recommendedName>
</protein>
<evidence type="ECO:0000256" key="1">
    <source>
        <dbReference type="ARBA" id="ARBA00023125"/>
    </source>
</evidence>
<dbReference type="GO" id="GO:0009295">
    <property type="term" value="C:nucleoid"/>
    <property type="evidence" value="ECO:0007669"/>
    <property type="project" value="TreeGrafter"/>
</dbReference>
<feature type="compositionally biased region" description="Acidic residues" evidence="4">
    <location>
        <begin position="154"/>
        <end position="163"/>
    </location>
</feature>
<proteinExistence type="inferred from homology"/>
<dbReference type="PROSITE" id="PS50935">
    <property type="entry name" value="SSB"/>
    <property type="match status" value="1"/>
</dbReference>